<feature type="chain" id="PRO_5031137738" description="Aldo/keto reductase family protein" evidence="1">
    <location>
        <begin position="31"/>
        <end position="90"/>
    </location>
</feature>
<keyword evidence="3" id="KW-1185">Reference proteome</keyword>
<dbReference type="SUPFAM" id="SSF51430">
    <property type="entry name" value="NAD(P)-linked oxidoreductase"/>
    <property type="match status" value="1"/>
</dbReference>
<comment type="caution">
    <text evidence="2">The sequence shown here is derived from an EMBL/GenBank/DDBJ whole genome shotgun (WGS) entry which is preliminary data.</text>
</comment>
<accession>A0A7W4ZB02</accession>
<sequence>MKNRLTRRQTLQLIGAAVAAAALPPGPLLAGPAERHKKPLPGTEQRLPVIGMGTWRTFNVGSDPQLPDARTEVLRAFFQHGGGLIDSSPM</sequence>
<dbReference type="EMBL" id="JACHWZ010000024">
    <property type="protein sequence ID" value="MBB3063101.1"/>
    <property type="molecule type" value="Genomic_DNA"/>
</dbReference>
<dbReference type="InterPro" id="IPR006311">
    <property type="entry name" value="TAT_signal"/>
</dbReference>
<organism evidence="2 3">
    <name type="scientific">Microbulbifer rhizosphaerae</name>
    <dbReference type="NCBI Taxonomy" id="1562603"/>
    <lineage>
        <taxon>Bacteria</taxon>
        <taxon>Pseudomonadati</taxon>
        <taxon>Pseudomonadota</taxon>
        <taxon>Gammaproteobacteria</taxon>
        <taxon>Cellvibrionales</taxon>
        <taxon>Microbulbiferaceae</taxon>
        <taxon>Microbulbifer</taxon>
    </lineage>
</organism>
<evidence type="ECO:0000313" key="2">
    <source>
        <dbReference type="EMBL" id="MBB3063101.1"/>
    </source>
</evidence>
<protein>
    <recommendedName>
        <fullName evidence="4">Aldo/keto reductase family protein</fullName>
    </recommendedName>
</protein>
<reference evidence="2 3" key="1">
    <citation type="submission" date="2020-08" db="EMBL/GenBank/DDBJ databases">
        <title>Genomic Encyclopedia of Type Strains, Phase III (KMG-III): the genomes of soil and plant-associated and newly described type strains.</title>
        <authorList>
            <person name="Whitman W."/>
        </authorList>
    </citation>
    <scope>NUCLEOTIDE SEQUENCE [LARGE SCALE GENOMIC DNA]</scope>
    <source>
        <strain evidence="2 3">CECT 8799</strain>
    </source>
</reference>
<dbReference type="AlphaFoldDB" id="A0A7W4ZB02"/>
<gene>
    <name evidence="2" type="ORF">FHS09_003953</name>
</gene>
<dbReference type="PROSITE" id="PS51318">
    <property type="entry name" value="TAT"/>
    <property type="match status" value="1"/>
</dbReference>
<keyword evidence="1" id="KW-0732">Signal</keyword>
<evidence type="ECO:0000313" key="3">
    <source>
        <dbReference type="Proteomes" id="UP000535937"/>
    </source>
</evidence>
<dbReference type="InterPro" id="IPR036812">
    <property type="entry name" value="NAD(P)_OxRdtase_dom_sf"/>
</dbReference>
<name>A0A7W4ZB02_9GAMM</name>
<dbReference type="RefSeq" id="WP_221192140.1">
    <property type="nucleotide sequence ID" value="NZ_JACHWZ010000024.1"/>
</dbReference>
<dbReference type="Proteomes" id="UP000535937">
    <property type="component" value="Unassembled WGS sequence"/>
</dbReference>
<evidence type="ECO:0008006" key="4">
    <source>
        <dbReference type="Google" id="ProtNLM"/>
    </source>
</evidence>
<proteinExistence type="predicted"/>
<evidence type="ECO:0000256" key="1">
    <source>
        <dbReference type="SAM" id="SignalP"/>
    </source>
</evidence>
<feature type="signal peptide" evidence="1">
    <location>
        <begin position="1"/>
        <end position="30"/>
    </location>
</feature>